<sequence>MHSASFLSVLAIATGAIAASVQTVPDELATIGDPSEILNVSYAVGSSSIEVTPGVHLNSSGKAVLRLASWTM</sequence>
<evidence type="ECO:0000313" key="2">
    <source>
        <dbReference type="EMBL" id="PYH44045.1"/>
    </source>
</evidence>
<feature type="chain" id="PRO_5016388811" evidence="1">
    <location>
        <begin position="19"/>
        <end position="72"/>
    </location>
</feature>
<protein>
    <submittedName>
        <fullName evidence="2">Uncharacterized protein</fullName>
    </submittedName>
</protein>
<evidence type="ECO:0000256" key="1">
    <source>
        <dbReference type="SAM" id="SignalP"/>
    </source>
</evidence>
<name>A0A318Z9G7_9EURO</name>
<dbReference type="AlphaFoldDB" id="A0A318Z9G7"/>
<accession>A0A318Z9G7</accession>
<reference evidence="2 3" key="1">
    <citation type="submission" date="2016-12" db="EMBL/GenBank/DDBJ databases">
        <title>The genomes of Aspergillus section Nigri reveals drivers in fungal speciation.</title>
        <authorList>
            <consortium name="DOE Joint Genome Institute"/>
            <person name="Vesth T.C."/>
            <person name="Nybo J."/>
            <person name="Theobald S."/>
            <person name="Brandl J."/>
            <person name="Frisvad J.C."/>
            <person name="Nielsen K.F."/>
            <person name="Lyhne E.K."/>
            <person name="Kogle M.E."/>
            <person name="Kuo A."/>
            <person name="Riley R."/>
            <person name="Clum A."/>
            <person name="Nolan M."/>
            <person name="Lipzen A."/>
            <person name="Salamov A."/>
            <person name="Henrissat B."/>
            <person name="Wiebenga A."/>
            <person name="De Vries R.P."/>
            <person name="Grigoriev I.V."/>
            <person name="Mortensen U.H."/>
            <person name="Andersen M.R."/>
            <person name="Baker S.E."/>
        </authorList>
    </citation>
    <scope>NUCLEOTIDE SEQUENCE [LARGE SCALE GENOMIC DNA]</scope>
    <source>
        <strain evidence="2 3">JOP 1030-1</strain>
    </source>
</reference>
<proteinExistence type="predicted"/>
<feature type="signal peptide" evidence="1">
    <location>
        <begin position="1"/>
        <end position="18"/>
    </location>
</feature>
<gene>
    <name evidence="2" type="ORF">BP01DRAFT_357974</name>
</gene>
<evidence type="ECO:0000313" key="3">
    <source>
        <dbReference type="Proteomes" id="UP000248349"/>
    </source>
</evidence>
<dbReference type="EMBL" id="KZ821239">
    <property type="protein sequence ID" value="PYH44045.1"/>
    <property type="molecule type" value="Genomic_DNA"/>
</dbReference>
<dbReference type="RefSeq" id="XP_025430027.1">
    <property type="nucleotide sequence ID" value="XM_025575321.1"/>
</dbReference>
<dbReference type="OrthoDB" id="440553at2759"/>
<dbReference type="GeneID" id="37076549"/>
<keyword evidence="3" id="KW-1185">Reference proteome</keyword>
<dbReference type="STRING" id="1450539.A0A318Z9G7"/>
<organism evidence="2 3">
    <name type="scientific">Aspergillus saccharolyticus JOP 1030-1</name>
    <dbReference type="NCBI Taxonomy" id="1450539"/>
    <lineage>
        <taxon>Eukaryota</taxon>
        <taxon>Fungi</taxon>
        <taxon>Dikarya</taxon>
        <taxon>Ascomycota</taxon>
        <taxon>Pezizomycotina</taxon>
        <taxon>Eurotiomycetes</taxon>
        <taxon>Eurotiomycetidae</taxon>
        <taxon>Eurotiales</taxon>
        <taxon>Aspergillaceae</taxon>
        <taxon>Aspergillus</taxon>
        <taxon>Aspergillus subgen. Circumdati</taxon>
    </lineage>
</organism>
<dbReference type="Proteomes" id="UP000248349">
    <property type="component" value="Unassembled WGS sequence"/>
</dbReference>
<keyword evidence="1" id="KW-0732">Signal</keyword>
<feature type="non-terminal residue" evidence="2">
    <location>
        <position position="72"/>
    </location>
</feature>